<evidence type="ECO:0000256" key="6">
    <source>
        <dbReference type="ARBA" id="ARBA00022687"/>
    </source>
</evidence>
<dbReference type="EMBL" id="JAAWVQ010145897">
    <property type="protein sequence ID" value="MBN3285313.1"/>
    <property type="molecule type" value="Genomic_DNA"/>
</dbReference>
<protein>
    <recommendedName>
        <fullName evidence="9">Protein Wnt</fullName>
    </recommendedName>
</protein>
<evidence type="ECO:0000313" key="10">
    <source>
        <dbReference type="EMBL" id="MBN3285313.1"/>
    </source>
</evidence>
<evidence type="ECO:0000256" key="9">
    <source>
        <dbReference type="RuleBase" id="RU003500"/>
    </source>
</evidence>
<evidence type="ECO:0000256" key="7">
    <source>
        <dbReference type="ARBA" id="ARBA00023157"/>
    </source>
</evidence>
<accession>A0ABS2YHD9</accession>
<keyword evidence="11" id="KW-1185">Reference proteome</keyword>
<evidence type="ECO:0000313" key="11">
    <source>
        <dbReference type="Proteomes" id="UP001166093"/>
    </source>
</evidence>
<keyword evidence="6 9" id="KW-0879">Wnt signaling pathway</keyword>
<keyword evidence="4" id="KW-0964">Secreted</keyword>
<comment type="subcellular location">
    <subcellularLocation>
        <location evidence="1 9">Secreted</location>
        <location evidence="1 9">Extracellular space</location>
        <location evidence="1 9">Extracellular matrix</location>
    </subcellularLocation>
</comment>
<comment type="similarity">
    <text evidence="2 9">Belongs to the Wnt family.</text>
</comment>
<keyword evidence="3 9" id="KW-0217">Developmental protein</keyword>
<dbReference type="InterPro" id="IPR043158">
    <property type="entry name" value="Wnt_C"/>
</dbReference>
<proteinExistence type="inferred from homology"/>
<dbReference type="InterPro" id="IPR005817">
    <property type="entry name" value="Wnt"/>
</dbReference>
<dbReference type="SMART" id="SM00097">
    <property type="entry name" value="WNT1"/>
    <property type="match status" value="1"/>
</dbReference>
<name>A0ABS2YHD9_POLSP</name>
<dbReference type="Pfam" id="PF00110">
    <property type="entry name" value="wnt"/>
    <property type="match status" value="1"/>
</dbReference>
<gene>
    <name evidence="10" type="primary">Wnt8a_1</name>
    <name evidence="10" type="ORF">GTO93_0020600</name>
</gene>
<organism evidence="10 11">
    <name type="scientific">Polyodon spathula</name>
    <name type="common">North American paddlefish</name>
    <name type="synonym">Squalus spathula</name>
    <dbReference type="NCBI Taxonomy" id="7913"/>
    <lineage>
        <taxon>Eukaryota</taxon>
        <taxon>Metazoa</taxon>
        <taxon>Chordata</taxon>
        <taxon>Craniata</taxon>
        <taxon>Vertebrata</taxon>
        <taxon>Euteleostomi</taxon>
        <taxon>Actinopterygii</taxon>
        <taxon>Chondrostei</taxon>
        <taxon>Acipenseriformes</taxon>
        <taxon>Polyodontidae</taxon>
        <taxon>Polyodon</taxon>
    </lineage>
</organism>
<dbReference type="Proteomes" id="UP001166093">
    <property type="component" value="Unassembled WGS sequence"/>
</dbReference>
<evidence type="ECO:0000256" key="5">
    <source>
        <dbReference type="ARBA" id="ARBA00022530"/>
    </source>
</evidence>
<reference evidence="10" key="1">
    <citation type="journal article" date="2021" name="Cell">
        <title>Tracing the genetic footprints of vertebrate landing in non-teleost ray-finned fishes.</title>
        <authorList>
            <person name="Bi X."/>
            <person name="Wang K."/>
            <person name="Yang L."/>
            <person name="Pan H."/>
            <person name="Jiang H."/>
            <person name="Wei Q."/>
            <person name="Fang M."/>
            <person name="Yu H."/>
            <person name="Zhu C."/>
            <person name="Cai Y."/>
            <person name="He Y."/>
            <person name="Gan X."/>
            <person name="Zeng H."/>
            <person name="Yu D."/>
            <person name="Zhu Y."/>
            <person name="Jiang H."/>
            <person name="Qiu Q."/>
            <person name="Yang H."/>
            <person name="Zhang Y.E."/>
            <person name="Wang W."/>
            <person name="Zhu M."/>
            <person name="He S."/>
            <person name="Zhang G."/>
        </authorList>
    </citation>
    <scope>NUCLEOTIDE SEQUENCE</scope>
    <source>
        <strain evidence="10">Pddl_001</strain>
    </source>
</reference>
<keyword evidence="7" id="KW-1015">Disulfide bond</keyword>
<feature type="non-terminal residue" evidence="10">
    <location>
        <position position="1"/>
    </location>
</feature>
<evidence type="ECO:0000256" key="1">
    <source>
        <dbReference type="ARBA" id="ARBA00004498"/>
    </source>
</evidence>
<evidence type="ECO:0000256" key="4">
    <source>
        <dbReference type="ARBA" id="ARBA00022525"/>
    </source>
</evidence>
<evidence type="ECO:0000256" key="2">
    <source>
        <dbReference type="ARBA" id="ARBA00005683"/>
    </source>
</evidence>
<dbReference type="Gene3D" id="3.30.2460.20">
    <property type="match status" value="1"/>
</dbReference>
<dbReference type="PANTHER" id="PTHR12027">
    <property type="entry name" value="WNT RELATED"/>
    <property type="match status" value="1"/>
</dbReference>
<dbReference type="PRINTS" id="PR01349">
    <property type="entry name" value="WNTPROTEIN"/>
</dbReference>
<sequence>RSLNNFIMTGPKAFLTYSSSVQVGMGDLENCGCGDARNGHIGRSWILGGYSDNVKFGERISKEFVDALEAGIYVRAAMKLHNKEASRIITFYSSLSNSDALFIERFVTSELTLQMFVIVTECLKLKHGQALKLEMAKRRMHAGNSADNRGAIAFSTIARTELIYFEESPDYMHTEGRECLQSSKNLSQWKRRSCRILCYKCGHKVEDRRYMAFHAIYV</sequence>
<dbReference type="PANTHER" id="PTHR12027:SF92">
    <property type="entry name" value="PROTEIN WNT-8A"/>
    <property type="match status" value="1"/>
</dbReference>
<evidence type="ECO:0000256" key="3">
    <source>
        <dbReference type="ARBA" id="ARBA00022473"/>
    </source>
</evidence>
<evidence type="ECO:0000256" key="8">
    <source>
        <dbReference type="ARBA" id="ARBA00023288"/>
    </source>
</evidence>
<comment type="function">
    <text evidence="9">Ligand for members of the frizzled family of seven transmembrane receptors.</text>
</comment>
<comment type="caution">
    <text evidence="10">The sequence shown here is derived from an EMBL/GenBank/DDBJ whole genome shotgun (WGS) entry which is preliminary data.</text>
</comment>
<keyword evidence="5" id="KW-0272">Extracellular matrix</keyword>
<feature type="non-terminal residue" evidence="10">
    <location>
        <position position="218"/>
    </location>
</feature>
<keyword evidence="8" id="KW-0449">Lipoprotein</keyword>